<evidence type="ECO:0000313" key="1">
    <source>
        <dbReference type="EMBL" id="CAG7819485.1"/>
    </source>
</evidence>
<dbReference type="EMBL" id="CAJVCH010451276">
    <property type="protein sequence ID" value="CAG7819485.1"/>
    <property type="molecule type" value="Genomic_DNA"/>
</dbReference>
<sequence length="243" mass="27705">MMESASKKETIAQLVRQLNTLNNQDYLDVLCKTSVQRPYDVIRKAINYHQEQRKKGRGVGAGCVEECTPLTRPLRVSKWEVDLIYRGDLVPTNGILFMDVEKVSLLSSHMNVAGTVAVVDSRRELVLWAIIRVENICQYFPKLTGLSKDKIAMGIIPKQALCMIKKVLKENTVVGAAIEQDLKSLDYDCVGNGIVRTKKPKFFNVGDKCTCSVTRKKYKPKPVQHRDWRDFEDVVYVTDPYDY</sequence>
<accession>A0A8J2KRJ2</accession>
<reference evidence="1" key="1">
    <citation type="submission" date="2021-06" db="EMBL/GenBank/DDBJ databases">
        <authorList>
            <person name="Hodson N. C."/>
            <person name="Mongue J. A."/>
            <person name="Jaron S. K."/>
        </authorList>
    </citation>
    <scope>NUCLEOTIDE SEQUENCE</scope>
</reference>
<protein>
    <submittedName>
        <fullName evidence="1">Uncharacterized protein</fullName>
    </submittedName>
</protein>
<organism evidence="1 2">
    <name type="scientific">Allacma fusca</name>
    <dbReference type="NCBI Taxonomy" id="39272"/>
    <lineage>
        <taxon>Eukaryota</taxon>
        <taxon>Metazoa</taxon>
        <taxon>Ecdysozoa</taxon>
        <taxon>Arthropoda</taxon>
        <taxon>Hexapoda</taxon>
        <taxon>Collembola</taxon>
        <taxon>Symphypleona</taxon>
        <taxon>Sminthuridae</taxon>
        <taxon>Allacma</taxon>
    </lineage>
</organism>
<keyword evidence="2" id="KW-1185">Reference proteome</keyword>
<comment type="caution">
    <text evidence="1">The sequence shown here is derived from an EMBL/GenBank/DDBJ whole genome shotgun (WGS) entry which is preliminary data.</text>
</comment>
<dbReference type="AlphaFoldDB" id="A0A8J2KRJ2"/>
<proteinExistence type="predicted"/>
<dbReference type="Proteomes" id="UP000708208">
    <property type="component" value="Unassembled WGS sequence"/>
</dbReference>
<name>A0A8J2KRJ2_9HEXA</name>
<evidence type="ECO:0000313" key="2">
    <source>
        <dbReference type="Proteomes" id="UP000708208"/>
    </source>
</evidence>
<gene>
    <name evidence="1" type="ORF">AFUS01_LOCUS29929</name>
</gene>